<keyword evidence="2" id="KW-1133">Transmembrane helix</keyword>
<organism evidence="3 4">
    <name type="scientific">Rhizophagus irregularis (strain DAOM 197198w)</name>
    <name type="common">Glomus intraradices</name>
    <dbReference type="NCBI Taxonomy" id="1432141"/>
    <lineage>
        <taxon>Eukaryota</taxon>
        <taxon>Fungi</taxon>
        <taxon>Fungi incertae sedis</taxon>
        <taxon>Mucoromycota</taxon>
        <taxon>Glomeromycotina</taxon>
        <taxon>Glomeromycetes</taxon>
        <taxon>Glomerales</taxon>
        <taxon>Glomeraceae</taxon>
        <taxon>Rhizophagus</taxon>
    </lineage>
</organism>
<feature type="compositionally biased region" description="Low complexity" evidence="1">
    <location>
        <begin position="327"/>
        <end position="337"/>
    </location>
</feature>
<protein>
    <submittedName>
        <fullName evidence="3">Uncharacterized protein</fullName>
    </submittedName>
</protein>
<evidence type="ECO:0000256" key="1">
    <source>
        <dbReference type="SAM" id="MobiDB-lite"/>
    </source>
</evidence>
<accession>A0A015IMA4</accession>
<dbReference type="EMBL" id="JEMT01028223">
    <property type="protein sequence ID" value="EXX55335.1"/>
    <property type="molecule type" value="Genomic_DNA"/>
</dbReference>
<gene>
    <name evidence="3" type="ORF">RirG_226300</name>
</gene>
<feature type="transmembrane region" description="Helical" evidence="2">
    <location>
        <begin position="109"/>
        <end position="127"/>
    </location>
</feature>
<feature type="compositionally biased region" description="Polar residues" evidence="1">
    <location>
        <begin position="363"/>
        <end position="375"/>
    </location>
</feature>
<evidence type="ECO:0000313" key="4">
    <source>
        <dbReference type="Proteomes" id="UP000022910"/>
    </source>
</evidence>
<dbReference type="OrthoDB" id="2272836at2759"/>
<keyword evidence="4" id="KW-1185">Reference proteome</keyword>
<evidence type="ECO:0000313" key="3">
    <source>
        <dbReference type="EMBL" id="EXX55335.1"/>
    </source>
</evidence>
<feature type="region of interest" description="Disordered" evidence="1">
    <location>
        <begin position="155"/>
        <end position="198"/>
    </location>
</feature>
<comment type="caution">
    <text evidence="3">The sequence shown here is derived from an EMBL/GenBank/DDBJ whole genome shotgun (WGS) entry which is preliminary data.</text>
</comment>
<dbReference type="Proteomes" id="UP000022910">
    <property type="component" value="Unassembled WGS sequence"/>
</dbReference>
<feature type="region of interest" description="Disordered" evidence="1">
    <location>
        <begin position="298"/>
        <end position="375"/>
    </location>
</feature>
<dbReference type="STRING" id="1432141.A0A015IMA4"/>
<name>A0A015IMA4_RHIIW</name>
<reference evidence="3 4" key="1">
    <citation type="submission" date="2014-02" db="EMBL/GenBank/DDBJ databases">
        <title>Single nucleus genome sequencing reveals high similarity among nuclei of an endomycorrhizal fungus.</title>
        <authorList>
            <person name="Lin K."/>
            <person name="Geurts R."/>
            <person name="Zhang Z."/>
            <person name="Limpens E."/>
            <person name="Saunders D.G."/>
            <person name="Mu D."/>
            <person name="Pang E."/>
            <person name="Cao H."/>
            <person name="Cha H."/>
            <person name="Lin T."/>
            <person name="Zhou Q."/>
            <person name="Shang Y."/>
            <person name="Li Y."/>
            <person name="Ivanov S."/>
            <person name="Sharma T."/>
            <person name="Velzen R.V."/>
            <person name="Ruijter N.D."/>
            <person name="Aanen D.K."/>
            <person name="Win J."/>
            <person name="Kamoun S."/>
            <person name="Bisseling T."/>
            <person name="Huang S."/>
        </authorList>
    </citation>
    <scope>NUCLEOTIDE SEQUENCE [LARGE SCALE GENOMIC DNA]</scope>
    <source>
        <strain evidence="4">DAOM197198w</strain>
    </source>
</reference>
<evidence type="ECO:0000256" key="2">
    <source>
        <dbReference type="SAM" id="Phobius"/>
    </source>
</evidence>
<proteinExistence type="predicted"/>
<dbReference type="AlphaFoldDB" id="A0A015IMA4"/>
<dbReference type="HOGENOM" id="CLU_737983_0_0_1"/>
<sequence length="375" mass="42287">MSDLRNQAAYSYPSPATNTLPKADISLREILDMYRDNHDLLKQILTAKSEEDKRRTEEGKYKTEQVRLQYKQVELEILREQKKPPTIYTGVPRNYCIDINQITHIFRSIFNFFIFFPLIFFIAVNTSTPGFNVKSPSDVHSPYLSIPPPIDAHFPATTPTSATPRLSPPSSATTGHDSVSYNGVSNPHNHSYSPMNQRPSLTLSIPSFPIITASPTAMHNNHSFSTPTSSIPEHPQSATSQTHHHYSQSPTSVNSNNKRTKLSESEVDHEYVMEALRQKVQRNQENPAKKFMNVLKPRSASMPVPPLNQSSPTHHQHHHNNRDQHKQQSPHQRQSQQPPAPSPVDSPMVHSPIPPQLPPLNVHSPSMSQEQVAKT</sequence>
<keyword evidence="2" id="KW-0812">Transmembrane</keyword>
<feature type="region of interest" description="Disordered" evidence="1">
    <location>
        <begin position="214"/>
        <end position="267"/>
    </location>
</feature>
<feature type="compositionally biased region" description="Polar residues" evidence="1">
    <location>
        <begin position="157"/>
        <end position="198"/>
    </location>
</feature>
<feature type="compositionally biased region" description="Polar residues" evidence="1">
    <location>
        <begin position="214"/>
        <end position="257"/>
    </location>
</feature>
<keyword evidence="2" id="KW-0472">Membrane</keyword>